<feature type="compositionally biased region" description="Basic residues" evidence="1">
    <location>
        <begin position="1"/>
        <end position="14"/>
    </location>
</feature>
<dbReference type="OrthoDB" id="4764735at2759"/>
<feature type="compositionally biased region" description="Basic and acidic residues" evidence="1">
    <location>
        <begin position="143"/>
        <end position="166"/>
    </location>
</feature>
<sequence length="317" mass="36505">MTRPRTPTKPHLNTKPRPQAPQSKEKPTPSRPNISPEEAARRSHLTPAERSAEALDASRAAESQHEGELWKCSPSSEEPSSSSRRSASDQEKDAAHMRSFFSNSRPAFFDAQGDPIPFTGSASSYFFGTGESQSGPQYTRKATRQEEKKERQRRAQAEQDAKREQEYLESEYLESSPPVDDEYWAALLLSQQRDKKEWGMYYLVLVADLRAFKSSRQDGVEFPALPNLRCPREDRLKGELIGCCHHDLEKVFRGSGMYSREWLRRERHQWHPDKFSRLGQNAVERSTEVFKLCQKLLETKRCKFPLLSLPNTQMNKQ</sequence>
<proteinExistence type="predicted"/>
<dbReference type="RefSeq" id="XP_018071946.1">
    <property type="nucleotide sequence ID" value="XM_018208969.1"/>
</dbReference>
<dbReference type="InParanoid" id="A0A194XBP8"/>
<dbReference type="AlphaFoldDB" id="A0A194XBP8"/>
<evidence type="ECO:0000313" key="2">
    <source>
        <dbReference type="EMBL" id="KUJ17591.1"/>
    </source>
</evidence>
<gene>
    <name evidence="2" type="ORF">LY89DRAFT_57884</name>
</gene>
<evidence type="ECO:0000313" key="3">
    <source>
        <dbReference type="Proteomes" id="UP000070700"/>
    </source>
</evidence>
<evidence type="ECO:0000256" key="1">
    <source>
        <dbReference type="SAM" id="MobiDB-lite"/>
    </source>
</evidence>
<protein>
    <submittedName>
        <fullName evidence="2">Uncharacterized protein</fullName>
    </submittedName>
</protein>
<name>A0A194XBP8_MOLSC</name>
<dbReference type="EMBL" id="KQ947414">
    <property type="protein sequence ID" value="KUJ17591.1"/>
    <property type="molecule type" value="Genomic_DNA"/>
</dbReference>
<feature type="compositionally biased region" description="Polar residues" evidence="1">
    <location>
        <begin position="120"/>
        <end position="137"/>
    </location>
</feature>
<feature type="compositionally biased region" description="Basic and acidic residues" evidence="1">
    <location>
        <begin position="86"/>
        <end position="96"/>
    </location>
</feature>
<feature type="region of interest" description="Disordered" evidence="1">
    <location>
        <begin position="120"/>
        <end position="172"/>
    </location>
</feature>
<dbReference type="KEGG" id="psco:LY89DRAFT_57884"/>
<dbReference type="GeneID" id="28818695"/>
<feature type="region of interest" description="Disordered" evidence="1">
    <location>
        <begin position="1"/>
        <end position="99"/>
    </location>
</feature>
<accession>A0A194XBP8</accession>
<dbReference type="Proteomes" id="UP000070700">
    <property type="component" value="Unassembled WGS sequence"/>
</dbReference>
<reference evidence="2 3" key="1">
    <citation type="submission" date="2015-10" db="EMBL/GenBank/DDBJ databases">
        <title>Full genome of DAOMC 229536 Phialocephala scopiformis, a fungal endophyte of spruce producing the potent anti-insectan compound rugulosin.</title>
        <authorList>
            <consortium name="DOE Joint Genome Institute"/>
            <person name="Walker A.K."/>
            <person name="Frasz S.L."/>
            <person name="Seifert K.A."/>
            <person name="Miller J.D."/>
            <person name="Mondo S.J."/>
            <person name="Labutti K."/>
            <person name="Lipzen A."/>
            <person name="Dockter R."/>
            <person name="Kennedy M."/>
            <person name="Grigoriev I.V."/>
            <person name="Spatafora J.W."/>
        </authorList>
    </citation>
    <scope>NUCLEOTIDE SEQUENCE [LARGE SCALE GENOMIC DNA]</scope>
    <source>
        <strain evidence="2 3">CBS 120377</strain>
    </source>
</reference>
<keyword evidence="3" id="KW-1185">Reference proteome</keyword>
<feature type="compositionally biased region" description="Low complexity" evidence="1">
    <location>
        <begin position="73"/>
        <end position="85"/>
    </location>
</feature>
<organism evidence="2 3">
    <name type="scientific">Mollisia scopiformis</name>
    <name type="common">Conifer needle endophyte fungus</name>
    <name type="synonym">Phialocephala scopiformis</name>
    <dbReference type="NCBI Taxonomy" id="149040"/>
    <lineage>
        <taxon>Eukaryota</taxon>
        <taxon>Fungi</taxon>
        <taxon>Dikarya</taxon>
        <taxon>Ascomycota</taxon>
        <taxon>Pezizomycotina</taxon>
        <taxon>Leotiomycetes</taxon>
        <taxon>Helotiales</taxon>
        <taxon>Mollisiaceae</taxon>
        <taxon>Mollisia</taxon>
    </lineage>
</organism>